<evidence type="ECO:0000313" key="4">
    <source>
        <dbReference type="Proteomes" id="UP000770717"/>
    </source>
</evidence>
<dbReference type="OrthoDB" id="9939953at2759"/>
<dbReference type="GO" id="GO:0004864">
    <property type="term" value="F:protein phosphatase inhibitor activity"/>
    <property type="evidence" value="ECO:0007669"/>
    <property type="project" value="InterPro"/>
</dbReference>
<comment type="caution">
    <text evidence="3">The sequence shown here is derived from an EMBL/GenBank/DDBJ whole genome shotgun (WGS) entry which is preliminary data.</text>
</comment>
<feature type="domain" description="Protein phosphatase 1 regulatory subunit 26 N-terminal" evidence="2">
    <location>
        <begin position="1"/>
        <end position="294"/>
    </location>
</feature>
<feature type="compositionally biased region" description="Basic and acidic residues" evidence="1">
    <location>
        <begin position="540"/>
        <end position="554"/>
    </location>
</feature>
<proteinExistence type="predicted"/>
<dbReference type="Pfam" id="PF15740">
    <property type="entry name" value="PPP1R26_N"/>
    <property type="match status" value="2"/>
</dbReference>
<feature type="region of interest" description="Disordered" evidence="1">
    <location>
        <begin position="505"/>
        <end position="594"/>
    </location>
</feature>
<protein>
    <recommendedName>
        <fullName evidence="2">Protein phosphatase 1 regulatory subunit 26 N-terminal domain-containing protein</fullName>
    </recommendedName>
</protein>
<name>A0A8J6BIW8_ELECQ</name>
<dbReference type="Proteomes" id="UP000770717">
    <property type="component" value="Unassembled WGS sequence"/>
</dbReference>
<dbReference type="EMBL" id="WNTK01004566">
    <property type="protein sequence ID" value="KAG9464370.1"/>
    <property type="molecule type" value="Genomic_DNA"/>
</dbReference>
<evidence type="ECO:0000256" key="1">
    <source>
        <dbReference type="SAM" id="MobiDB-lite"/>
    </source>
</evidence>
<dbReference type="InterPro" id="IPR026130">
    <property type="entry name" value="PPP1R26"/>
</dbReference>
<feature type="compositionally biased region" description="Basic and acidic residues" evidence="1">
    <location>
        <begin position="741"/>
        <end position="753"/>
    </location>
</feature>
<keyword evidence="4" id="KW-1185">Reference proteome</keyword>
<evidence type="ECO:0000259" key="2">
    <source>
        <dbReference type="Pfam" id="PF15740"/>
    </source>
</evidence>
<feature type="compositionally biased region" description="Basic and acidic residues" evidence="1">
    <location>
        <begin position="515"/>
        <end position="525"/>
    </location>
</feature>
<feature type="region of interest" description="Disordered" evidence="1">
    <location>
        <begin position="299"/>
        <end position="332"/>
    </location>
</feature>
<feature type="region of interest" description="Disordered" evidence="1">
    <location>
        <begin position="1141"/>
        <end position="1181"/>
    </location>
</feature>
<feature type="compositionally biased region" description="Basic residues" evidence="1">
    <location>
        <begin position="652"/>
        <end position="671"/>
    </location>
</feature>
<evidence type="ECO:0000313" key="3">
    <source>
        <dbReference type="EMBL" id="KAG9464370.1"/>
    </source>
</evidence>
<dbReference type="AlphaFoldDB" id="A0A8J6BIW8"/>
<feature type="domain" description="Protein phosphatase 1 regulatory subunit 26 N-terminal" evidence="2">
    <location>
        <begin position="325"/>
        <end position="789"/>
    </location>
</feature>
<feature type="region of interest" description="Disordered" evidence="1">
    <location>
        <begin position="351"/>
        <end position="392"/>
    </location>
</feature>
<feature type="region of interest" description="Disordered" evidence="1">
    <location>
        <begin position="652"/>
        <end position="691"/>
    </location>
</feature>
<organism evidence="3 4">
    <name type="scientific">Eleutherodactylus coqui</name>
    <name type="common">Puerto Rican coqui</name>
    <dbReference type="NCBI Taxonomy" id="57060"/>
    <lineage>
        <taxon>Eukaryota</taxon>
        <taxon>Metazoa</taxon>
        <taxon>Chordata</taxon>
        <taxon>Craniata</taxon>
        <taxon>Vertebrata</taxon>
        <taxon>Euteleostomi</taxon>
        <taxon>Amphibia</taxon>
        <taxon>Batrachia</taxon>
        <taxon>Anura</taxon>
        <taxon>Neobatrachia</taxon>
        <taxon>Hyloidea</taxon>
        <taxon>Eleutherodactylidae</taxon>
        <taxon>Eleutherodactylinae</taxon>
        <taxon>Eleutherodactylus</taxon>
        <taxon>Eleutherodactylus</taxon>
    </lineage>
</organism>
<reference evidence="3" key="1">
    <citation type="thesis" date="2020" institute="ProQuest LLC" country="789 East Eisenhower Parkway, Ann Arbor, MI, USA">
        <title>Comparative Genomics and Chromosome Evolution.</title>
        <authorList>
            <person name="Mudd A.B."/>
        </authorList>
    </citation>
    <scope>NUCLEOTIDE SEQUENCE</scope>
    <source>
        <strain evidence="3">HN-11 Male</strain>
        <tissue evidence="3">Kidney and liver</tissue>
    </source>
</reference>
<feature type="region of interest" description="Disordered" evidence="1">
    <location>
        <begin position="711"/>
        <end position="773"/>
    </location>
</feature>
<gene>
    <name evidence="3" type="ORF">GDO78_020059</name>
</gene>
<feature type="region of interest" description="Disordered" evidence="1">
    <location>
        <begin position="467"/>
        <end position="487"/>
    </location>
</feature>
<dbReference type="PANTHER" id="PTHR15724:SF0">
    <property type="entry name" value="PROTEIN PHOSPHATASE 1 REGULATORY SUBUNIT 26"/>
    <property type="match status" value="1"/>
</dbReference>
<dbReference type="PANTHER" id="PTHR15724">
    <property type="entry name" value="PROTEIN PHOSPHATASE 1 REGULATORY SUBUNIT 26"/>
    <property type="match status" value="1"/>
</dbReference>
<dbReference type="InterPro" id="IPR031474">
    <property type="entry name" value="PPP1R26_N"/>
</dbReference>
<accession>A0A8J6BIW8</accession>
<feature type="compositionally biased region" description="Polar residues" evidence="1">
    <location>
        <begin position="558"/>
        <end position="581"/>
    </location>
</feature>
<sequence length="1181" mass="127151">MFLLDAPLLAAFQKQWTPFGCNAPCRVPTSLPQPAQVASSPVAADVEGTVDSPQSGESSLTVNLEYERIMQWNRKVDLNIDKGQKSSSTLFKGHAREKAALIVPVQFKDFKEESSDFRGLSLDSDSDDSVDRGIEEAIQEYLKNKVRASPVPCAPAAKSPNITENDTDKVKSAQISPPARKYPVNMVTSYKVCNSFTVESWPRCSSPDSVGSDDSFEQSINEEIEQFLIEKKLHNNAITSGSSKKAATSRFVAKPKPFKAADKPGPKQGIKVPTMKTVSESLHVLPITNKPKVESCKSNFRLKPGSGPAKPNLLRLLPPPPVQCSELSDSSSDDGIEEAIQLYQLEKSKLEGSLSSNSRTSLEKDGKSTRSTTSDISHCQMKKSPEPQVKTYHRKRKLPNVKLAASPDFTSKKTFHLKADQSHEYKHEVAATWRVETAAELMCAEAILDISKAILPSQPASQLIVSQDKLPTRPASPCPSDSSIDSDDSIEQEIRTYLAQKAQAESLGVTSAKQSPKEQKSEPPKRLPPCNTKTAGTSKGNDKGILKDSLEKGAKSLNVDSSPVNSALTFSPSATGKTTESYPDYASKHHHQAEDAKHHIIQVMESLESSPGATGGKRKMFMKVRSGCSGDKSSSLDSDEDLDSAIKDLLRSKRKCKKRPKDGRPQCKKKVRFGETTTRPLETVGGTEQDCKPKSLVKSCLVISNDPKDTSFRKSKTNVKLKDERKAPVGNTELSAGSKPIECKPARASDKPVKISSALPDAQDSSSVDSDDSIEQEIRKFLADRARESADRSVAQRTTSPVITATVTGTKTTRACTVSSIPVMKEPACTDSPASVKQPVCTVSPTSVREPACTVSPASVREPACTVSPAFMKKEAGVLSSSVTETILQKVREKDRSAAPATQPAVVKHLYGYKDPLTPVASLQKPTAIASAAALHSVIVKRECILDQSKIARPAEVTLPKAPDRVLVKTGVNSSQGNIPISGNFVAGLKYISGTEQQLLLNVGKTGTTRLATDFYNPGGPITQLGNCQAMSKKTLLLEQPKVVQAPAFSLGAPMVRPALYVVTTKVVQEASASLCLPINAATYDTGLNLMSIQYCPSQVAPHTSACTAPFSFQQALNNETMVITPGKAGELPTLITQARPSEATSVRIEGESKFPNVTEGPAGDLEAGASMLQKDEVQVL</sequence>